<accession>A0A0A7PI08</accession>
<proteinExistence type="inferred from homology"/>
<dbReference type="InterPro" id="IPR037069">
    <property type="entry name" value="AcylCoA_DH/ox_N_sf"/>
</dbReference>
<dbReference type="InterPro" id="IPR050741">
    <property type="entry name" value="Acyl-CoA_dehydrogenase"/>
</dbReference>
<dbReference type="InterPro" id="IPR009075">
    <property type="entry name" value="AcylCo_DH/oxidase_C"/>
</dbReference>
<organism evidence="7 8">
    <name type="scientific">Sphingopyxis fribergensis</name>
    <dbReference type="NCBI Taxonomy" id="1515612"/>
    <lineage>
        <taxon>Bacteria</taxon>
        <taxon>Pseudomonadati</taxon>
        <taxon>Pseudomonadota</taxon>
        <taxon>Alphaproteobacteria</taxon>
        <taxon>Sphingomonadales</taxon>
        <taxon>Sphingomonadaceae</taxon>
        <taxon>Sphingopyxis</taxon>
    </lineage>
</organism>
<dbReference type="Gene3D" id="1.20.140.10">
    <property type="entry name" value="Butyryl-CoA Dehydrogenase, subunit A, domain 3"/>
    <property type="match status" value="1"/>
</dbReference>
<dbReference type="KEGG" id="sphk:SKP52_13605"/>
<dbReference type="STRING" id="1515612.SKP52_13605"/>
<dbReference type="InterPro" id="IPR036250">
    <property type="entry name" value="AcylCo_DH-like_C"/>
</dbReference>
<keyword evidence="3" id="KW-0285">Flavoprotein</keyword>
<evidence type="ECO:0000256" key="2">
    <source>
        <dbReference type="ARBA" id="ARBA00009347"/>
    </source>
</evidence>
<dbReference type="GO" id="GO:0003995">
    <property type="term" value="F:acyl-CoA dehydrogenase activity"/>
    <property type="evidence" value="ECO:0007669"/>
    <property type="project" value="TreeGrafter"/>
</dbReference>
<gene>
    <name evidence="7" type="ORF">SKP52_13605</name>
</gene>
<dbReference type="HOGENOM" id="CLU_018204_5_0_5"/>
<feature type="domain" description="Acyl-CoA dehydrogenase/oxidase C-terminal" evidence="6">
    <location>
        <begin position="168"/>
        <end position="299"/>
    </location>
</feature>
<keyword evidence="5" id="KW-0560">Oxidoreductase</keyword>
<dbReference type="SUPFAM" id="SSF56645">
    <property type="entry name" value="Acyl-CoA dehydrogenase NM domain-like"/>
    <property type="match status" value="1"/>
</dbReference>
<reference evidence="7 8" key="1">
    <citation type="journal article" date="2015" name="Int. J. Syst. Evol. Microbiol.">
        <title>Description of Sphingopyxis fribergensis sp. nov. - a soil bacterium with the ability to degrade styrene and phenylacetic acid.</title>
        <authorList>
            <person name="Oelschlagel M."/>
            <person name="Ruckert C."/>
            <person name="Kalinowski J."/>
            <person name="Schmidt G."/>
            <person name="Schlomann M."/>
            <person name="Tischler D."/>
        </authorList>
    </citation>
    <scope>NUCLEOTIDE SEQUENCE [LARGE SCALE GENOMIC DNA]</scope>
    <source>
        <strain evidence="7 8">Kp5.2</strain>
    </source>
</reference>
<dbReference type="RefSeq" id="WP_039575450.1">
    <property type="nucleotide sequence ID" value="NZ_CP009122.1"/>
</dbReference>
<dbReference type="SUPFAM" id="SSF47203">
    <property type="entry name" value="Acyl-CoA dehydrogenase C-terminal domain-like"/>
    <property type="match status" value="1"/>
</dbReference>
<dbReference type="Gene3D" id="1.10.540.10">
    <property type="entry name" value="Acyl-CoA dehydrogenase/oxidase, N-terminal domain"/>
    <property type="match status" value="1"/>
</dbReference>
<dbReference type="Pfam" id="PF00441">
    <property type="entry name" value="Acyl-CoA_dh_1"/>
    <property type="match status" value="1"/>
</dbReference>
<keyword evidence="8" id="KW-1185">Reference proteome</keyword>
<evidence type="ECO:0000256" key="5">
    <source>
        <dbReference type="ARBA" id="ARBA00023002"/>
    </source>
</evidence>
<keyword evidence="4" id="KW-0274">FAD</keyword>
<comment type="cofactor">
    <cofactor evidence="1">
        <name>FAD</name>
        <dbReference type="ChEBI" id="CHEBI:57692"/>
    </cofactor>
</comment>
<dbReference type="PANTHER" id="PTHR48083">
    <property type="entry name" value="MEDIUM-CHAIN SPECIFIC ACYL-COA DEHYDROGENASE, MITOCHONDRIAL-RELATED"/>
    <property type="match status" value="1"/>
</dbReference>
<dbReference type="OrthoDB" id="2450120at2"/>
<dbReference type="EMBL" id="CP009122">
    <property type="protein sequence ID" value="AJA09609.1"/>
    <property type="molecule type" value="Genomic_DNA"/>
</dbReference>
<evidence type="ECO:0000313" key="8">
    <source>
        <dbReference type="Proteomes" id="UP000030907"/>
    </source>
</evidence>
<evidence type="ECO:0000256" key="3">
    <source>
        <dbReference type="ARBA" id="ARBA00022630"/>
    </source>
</evidence>
<evidence type="ECO:0000259" key="6">
    <source>
        <dbReference type="Pfam" id="PF00441"/>
    </source>
</evidence>
<evidence type="ECO:0000313" key="7">
    <source>
        <dbReference type="EMBL" id="AJA09609.1"/>
    </source>
</evidence>
<dbReference type="PANTHER" id="PTHR48083:SF2">
    <property type="entry name" value="MEDIUM-CHAIN SPECIFIC ACYL-COA DEHYDROGENASE, MITOCHONDRIAL"/>
    <property type="match status" value="1"/>
</dbReference>
<dbReference type="Proteomes" id="UP000030907">
    <property type="component" value="Chromosome"/>
</dbReference>
<dbReference type="InterPro" id="IPR009100">
    <property type="entry name" value="AcylCoA_DH/oxidase_NM_dom_sf"/>
</dbReference>
<comment type="similarity">
    <text evidence="2">Belongs to the acyl-CoA dehydrogenase family.</text>
</comment>
<dbReference type="GO" id="GO:0005737">
    <property type="term" value="C:cytoplasm"/>
    <property type="evidence" value="ECO:0007669"/>
    <property type="project" value="TreeGrafter"/>
</dbReference>
<evidence type="ECO:0000256" key="1">
    <source>
        <dbReference type="ARBA" id="ARBA00001974"/>
    </source>
</evidence>
<dbReference type="GO" id="GO:0050660">
    <property type="term" value="F:flavin adenine dinucleotide binding"/>
    <property type="evidence" value="ECO:0007669"/>
    <property type="project" value="InterPro"/>
</dbReference>
<dbReference type="AlphaFoldDB" id="A0A0A7PI08"/>
<sequence length="316" mass="33534">MDEIGLLEPFDRMLADLFSSATLRQIGRGELDPEIWITLESSGFLDALVCEESGGANLSFATVLPLFLALGRRAVPLPVGETIVARALLAQAGSDYRLGPIVLGVPSLILPGAEHSNFVLTEDSRGVKLQRLDGVETVGASRDPLSRKEPAIGMEEGRVTKTAPAAAVLYAALIVGASEAVLEMCVDYALQRTQFGKPIARQQVLQQNLALASEHVVAARMACETAVRHSSWPSPLAAASAKLIASRAAPVVAGIAHGLHGAIGISGEHDLNLLIRRIHASRLAGGAENYWAGLIGREILADPRSTLDLVREEMFS</sequence>
<protein>
    <submittedName>
        <fullName evidence="7">Acyl-CoA dehydrogenase domain-containing protein</fullName>
    </submittedName>
</protein>
<evidence type="ECO:0000256" key="4">
    <source>
        <dbReference type="ARBA" id="ARBA00022827"/>
    </source>
</evidence>
<dbReference type="GO" id="GO:0033539">
    <property type="term" value="P:fatty acid beta-oxidation using acyl-CoA dehydrogenase"/>
    <property type="evidence" value="ECO:0007669"/>
    <property type="project" value="TreeGrafter"/>
</dbReference>
<name>A0A0A7PI08_9SPHN</name>